<accession>A0A517KZY5</accession>
<evidence type="ECO:0000313" key="3">
    <source>
        <dbReference type="EMBL" id="QDS68974.1"/>
    </source>
</evidence>
<organism evidence="3 4">
    <name type="scientific">Venturia effusa</name>
    <dbReference type="NCBI Taxonomy" id="50376"/>
    <lineage>
        <taxon>Eukaryota</taxon>
        <taxon>Fungi</taxon>
        <taxon>Dikarya</taxon>
        <taxon>Ascomycota</taxon>
        <taxon>Pezizomycotina</taxon>
        <taxon>Dothideomycetes</taxon>
        <taxon>Pleosporomycetidae</taxon>
        <taxon>Venturiales</taxon>
        <taxon>Venturiaceae</taxon>
        <taxon>Venturia</taxon>
    </lineage>
</organism>
<feature type="compositionally biased region" description="Pro residues" evidence="1">
    <location>
        <begin position="217"/>
        <end position="282"/>
    </location>
</feature>
<dbReference type="EMBL" id="CP042186">
    <property type="protein sequence ID" value="QDS68974.1"/>
    <property type="molecule type" value="Genomic_DNA"/>
</dbReference>
<dbReference type="OrthoDB" id="5309037at2759"/>
<keyword evidence="2" id="KW-0812">Transmembrane</keyword>
<proteinExistence type="predicted"/>
<evidence type="ECO:0000313" key="4">
    <source>
        <dbReference type="Proteomes" id="UP000316270"/>
    </source>
</evidence>
<evidence type="ECO:0000256" key="2">
    <source>
        <dbReference type="SAM" id="Phobius"/>
    </source>
</evidence>
<dbReference type="PANTHER" id="PTHR42354:SF1">
    <property type="entry name" value="C2H2-TYPE DOMAIN-CONTAINING PROTEIN"/>
    <property type="match status" value="1"/>
</dbReference>
<keyword evidence="4" id="KW-1185">Reference proteome</keyword>
<name>A0A517KZY5_9PEZI</name>
<dbReference type="PANTHER" id="PTHR42354">
    <property type="entry name" value="C2H2-TYPE DOMAIN-CONTAINING PROTEIN"/>
    <property type="match status" value="1"/>
</dbReference>
<keyword evidence="2" id="KW-1133">Transmembrane helix</keyword>
<sequence>MSEKNLKKTFIVATLVSTIIGTFTTGLGLYERIGQKAKQQKTDKSQDQQIKALEAKLKENEEKEQRGGQKRLEGGRKQRQIEGSEDEHIERSLGGSGQMIRREYDRDIQRLGERFAQGDHITENQLQGQIITLQGTVIHLLEDALYTGRIADPAKLYNASELAREGSLSALQQQYQRMLQQAPIPRPHQPVRRVSSNPSISSHKSRRALPPASGRSPPGPPALNKGPPPPPGSTRGPPPPPGSIKGPPAPPGSTRGPPPPPGSIRGPPPPPGSTRGPAPPPGAGKGGRDESMSLVKKSTTVVNADGPLFCVYSEDLQRDDRMVLHNAFRKDGGNQCPACRTVLNVEAGRAWKITKDVVHHRIETKDYDEEVIEEKMFLIGNRFIVKSHRENGGLACPLCARGRDKDTLLESPQGLVRHIWQKHDAQEYNDPDIKEVGAHEVYDHRWWEGSCPDIECSTSGALDILEDVRRAFHRITEQHDVDEYEQPRLKSCIKKRRHDGLGDAEKELKAKKKKKKWKKVRFDGTADSAWKAADLSS</sequence>
<feature type="region of interest" description="Disordered" evidence="1">
    <location>
        <begin position="55"/>
        <end position="96"/>
    </location>
</feature>
<reference evidence="3 4" key="1">
    <citation type="submission" date="2019-07" db="EMBL/GenBank/DDBJ databases">
        <title>Finished genome of Venturia effusa.</title>
        <authorList>
            <person name="Young C.A."/>
            <person name="Cox M.P."/>
            <person name="Ganley A.R.D."/>
            <person name="David W.J."/>
        </authorList>
    </citation>
    <scope>NUCLEOTIDE SEQUENCE [LARGE SCALE GENOMIC DNA]</scope>
    <source>
        <strain evidence="4">albino</strain>
    </source>
</reference>
<evidence type="ECO:0000256" key="1">
    <source>
        <dbReference type="SAM" id="MobiDB-lite"/>
    </source>
</evidence>
<feature type="compositionally biased region" description="Basic and acidic residues" evidence="1">
    <location>
        <begin position="55"/>
        <end position="91"/>
    </location>
</feature>
<keyword evidence="2" id="KW-0472">Membrane</keyword>
<dbReference type="AlphaFoldDB" id="A0A517KZY5"/>
<dbReference type="Proteomes" id="UP000316270">
    <property type="component" value="Chromosome 2"/>
</dbReference>
<gene>
    <name evidence="3" type="ORF">FKW77_008976</name>
</gene>
<dbReference type="STRING" id="50376.A0A517KZY5"/>
<feature type="region of interest" description="Disordered" evidence="1">
    <location>
        <begin position="182"/>
        <end position="293"/>
    </location>
</feature>
<feature type="transmembrane region" description="Helical" evidence="2">
    <location>
        <begin position="9"/>
        <end position="30"/>
    </location>
</feature>
<protein>
    <submittedName>
        <fullName evidence="3">Uncharacterized protein</fullName>
    </submittedName>
</protein>